<dbReference type="Proteomes" id="UP000243589">
    <property type="component" value="Unassembled WGS sequence"/>
</dbReference>
<comment type="caution">
    <text evidence="9">The sequence shown here is derived from an EMBL/GenBank/DDBJ whole genome shotgun (WGS) entry which is preliminary data.</text>
</comment>
<accession>A0A150HAG9</accession>
<feature type="transmembrane region" description="Helical" evidence="7">
    <location>
        <begin position="608"/>
        <end position="634"/>
    </location>
</feature>
<evidence type="ECO:0000256" key="4">
    <source>
        <dbReference type="ARBA" id="ARBA00022692"/>
    </source>
</evidence>
<evidence type="ECO:0000313" key="9">
    <source>
        <dbReference type="EMBL" id="KXZ58828.1"/>
    </source>
</evidence>
<feature type="domain" description="SSD" evidence="8">
    <location>
        <begin position="570"/>
        <end position="665"/>
    </location>
</feature>
<evidence type="ECO:0000313" key="10">
    <source>
        <dbReference type="Proteomes" id="UP000243589"/>
    </source>
</evidence>
<dbReference type="InterPro" id="IPR004869">
    <property type="entry name" value="MMPL_dom"/>
</dbReference>
<feature type="transmembrane region" description="Helical" evidence="7">
    <location>
        <begin position="640"/>
        <end position="667"/>
    </location>
</feature>
<dbReference type="SUPFAM" id="SSF82866">
    <property type="entry name" value="Multidrug efflux transporter AcrB transmembrane domain"/>
    <property type="match status" value="2"/>
</dbReference>
<feature type="transmembrane region" description="Helical" evidence="7">
    <location>
        <begin position="566"/>
        <end position="588"/>
    </location>
</feature>
<keyword evidence="4 7" id="KW-0812">Transmembrane</keyword>
<evidence type="ECO:0000259" key="8">
    <source>
        <dbReference type="PROSITE" id="PS50156"/>
    </source>
</evidence>
<comment type="subcellular location">
    <subcellularLocation>
        <location evidence="1">Cell membrane</location>
        <topology evidence="1">Multi-pass membrane protein</topology>
    </subcellularLocation>
</comment>
<comment type="similarity">
    <text evidence="2">Belongs to the resistance-nodulation-cell division (RND) (TC 2.A.6) family. MmpL subfamily.</text>
</comment>
<dbReference type="RefSeq" id="WP_062020326.1">
    <property type="nucleotide sequence ID" value="NZ_LQQC01000008.1"/>
</dbReference>
<keyword evidence="3" id="KW-1003">Cell membrane</keyword>
<name>A0A150HAG9_9MICO</name>
<feature type="transmembrane region" description="Helical" evidence="7">
    <location>
        <begin position="275"/>
        <end position="298"/>
    </location>
</feature>
<dbReference type="PANTHER" id="PTHR33406">
    <property type="entry name" value="MEMBRANE PROTEIN MJ1562-RELATED"/>
    <property type="match status" value="1"/>
</dbReference>
<keyword evidence="6 7" id="KW-0472">Membrane</keyword>
<feature type="transmembrane region" description="Helical" evidence="7">
    <location>
        <begin position="363"/>
        <end position="384"/>
    </location>
</feature>
<dbReference type="PROSITE" id="PS50156">
    <property type="entry name" value="SSD"/>
    <property type="match status" value="2"/>
</dbReference>
<evidence type="ECO:0000256" key="1">
    <source>
        <dbReference type="ARBA" id="ARBA00004651"/>
    </source>
</evidence>
<evidence type="ECO:0000256" key="2">
    <source>
        <dbReference type="ARBA" id="ARBA00010157"/>
    </source>
</evidence>
<feature type="transmembrane region" description="Helical" evidence="7">
    <location>
        <begin position="304"/>
        <end position="323"/>
    </location>
</feature>
<evidence type="ECO:0000256" key="5">
    <source>
        <dbReference type="ARBA" id="ARBA00022989"/>
    </source>
</evidence>
<keyword evidence="5 7" id="KW-1133">Transmembrane helix</keyword>
<dbReference type="AlphaFoldDB" id="A0A150HAG9"/>
<dbReference type="InterPro" id="IPR000731">
    <property type="entry name" value="SSD"/>
</dbReference>
<feature type="transmembrane region" description="Helical" evidence="7">
    <location>
        <begin position="232"/>
        <end position="254"/>
    </location>
</feature>
<protein>
    <submittedName>
        <fullName evidence="9">Membrane protein YdfJ</fullName>
    </submittedName>
</protein>
<feature type="transmembrane region" description="Helical" evidence="7">
    <location>
        <begin position="534"/>
        <end position="554"/>
    </location>
</feature>
<evidence type="ECO:0000256" key="3">
    <source>
        <dbReference type="ARBA" id="ARBA00022475"/>
    </source>
</evidence>
<reference evidence="9 10" key="1">
    <citation type="submission" date="2016-01" db="EMBL/GenBank/DDBJ databases">
        <title>Use of Whole Genome Sequencing to ascertain that Brevibacterium massiliense (Roux, Raoult 2009) is a later heterotypic synonym of Brevibacterium ravenspurgense (Mages 2008).</title>
        <authorList>
            <person name="Bernier A.-M."/>
            <person name="Burdz T."/>
            <person name="Huynh C."/>
            <person name="Pachecho A.L."/>
            <person name="Wiebe D."/>
            <person name="Bonner C."/>
            <person name="Bernard K."/>
        </authorList>
    </citation>
    <scope>NUCLEOTIDE SEQUENCE [LARGE SCALE GENOMIC DNA]</scope>
    <source>
        <strain evidence="9 10">CCUG56047</strain>
    </source>
</reference>
<feature type="domain" description="SSD" evidence="8">
    <location>
        <begin position="205"/>
        <end position="329"/>
    </location>
</feature>
<feature type="transmembrane region" description="Helical" evidence="7">
    <location>
        <begin position="17"/>
        <end position="37"/>
    </location>
</feature>
<feature type="transmembrane region" description="Helical" evidence="7">
    <location>
        <begin position="177"/>
        <end position="195"/>
    </location>
</feature>
<feature type="transmembrane region" description="Helical" evidence="7">
    <location>
        <begin position="508"/>
        <end position="527"/>
    </location>
</feature>
<dbReference type="PATRIC" id="fig|479117.4.peg.699"/>
<evidence type="ECO:0000256" key="6">
    <source>
        <dbReference type="ARBA" id="ARBA00023136"/>
    </source>
</evidence>
<dbReference type="GO" id="GO:0005886">
    <property type="term" value="C:plasma membrane"/>
    <property type="evidence" value="ECO:0007669"/>
    <property type="project" value="UniProtKB-SubCell"/>
</dbReference>
<organism evidence="9 10">
    <name type="scientific">Brevibacterium ravenspurgense</name>
    <dbReference type="NCBI Taxonomy" id="479117"/>
    <lineage>
        <taxon>Bacteria</taxon>
        <taxon>Bacillati</taxon>
        <taxon>Actinomycetota</taxon>
        <taxon>Actinomycetes</taxon>
        <taxon>Micrococcales</taxon>
        <taxon>Brevibacteriaceae</taxon>
        <taxon>Brevibacterium</taxon>
    </lineage>
</organism>
<keyword evidence="10" id="KW-1185">Reference proteome</keyword>
<dbReference type="InterPro" id="IPR050545">
    <property type="entry name" value="Mycobact_MmpL"/>
</dbReference>
<dbReference type="EMBL" id="LQQC01000008">
    <property type="protein sequence ID" value="KXZ58828.1"/>
    <property type="molecule type" value="Genomic_DNA"/>
</dbReference>
<dbReference type="PANTHER" id="PTHR33406:SF6">
    <property type="entry name" value="MEMBRANE PROTEIN YDGH-RELATED"/>
    <property type="match status" value="1"/>
</dbReference>
<dbReference type="Pfam" id="PF03176">
    <property type="entry name" value="MMPL"/>
    <property type="match status" value="2"/>
</dbReference>
<gene>
    <name evidence="9" type="primary">ydfJ_1</name>
    <name evidence="9" type="ORF">Bravens_00700</name>
</gene>
<dbReference type="Gene3D" id="1.20.1640.10">
    <property type="entry name" value="Multidrug efflux transporter AcrB transmembrane domain"/>
    <property type="match status" value="2"/>
</dbReference>
<evidence type="ECO:0000256" key="7">
    <source>
        <dbReference type="SAM" id="Phobius"/>
    </source>
</evidence>
<proteinExistence type="inferred from homology"/>
<sequence>MERHGFADRITSKKGSWLTLIIGLVVMGVLFGVFGSAKAPEASEQAPPESESQRAQVLLDEFPGADEQSVLIVATARDGGEITDRQTKALKDLAGTLNETTASNDGEASDPILSEDGEAAVLLVPITTGESNTANAEVIGDLRSTVAEHGPADLKLEVTGGPAFGADVAAAFDGADFTLLAVTIAIVAVLLIVTYRSPILWLVPLIAVGLADGLAGRLTAAAGQAWNLQFDAGIISVLVFGAGTNYALLLISRYREELLRHTDHRAALAVAWKHTVGAILASNLTVVLSLLTLVLAVIPGTHGLGITSAIGLLTALAGVLLLLPPMLAIVGRGAFWPSIPRSGTKGRRDGVWRRVATAVVRRPLVSAGAGIALLAIMASGLFGVKVGLDQLDRFRVQSESAAGLETLSQHFPPGEAQPILIVANEDKADDVVAAVEDRDGIVRAGEIDTHNGLSKIMVTSDYSPSTDKSLAQIDELREAVGAVGGADALVGGQVAADVDARAGNAQDFALIVPLILGVTLIVLFCVARSALAPFVLLAINAASALAAIGAGWVLSRVVLGSEALDLQVPLLSFLFLVALGIDYTIFLVHRARREAAEHGTAKGMVEAVTHTGGVITSAGIVLAAVFAALGVLPLVTLGQLGLIVGIGVLIDTLLVRTVIVPAVFTLIGDKIWWPSKPHSQAAEVEAAA</sequence>